<feature type="non-terminal residue" evidence="2">
    <location>
        <position position="1"/>
    </location>
</feature>
<dbReference type="InterPro" id="IPR007921">
    <property type="entry name" value="CHAP_dom"/>
</dbReference>
<organism evidence="2">
    <name type="scientific">marine sediment metagenome</name>
    <dbReference type="NCBI Taxonomy" id="412755"/>
    <lineage>
        <taxon>unclassified sequences</taxon>
        <taxon>metagenomes</taxon>
        <taxon>ecological metagenomes</taxon>
    </lineage>
</organism>
<comment type="caution">
    <text evidence="2">The sequence shown here is derived from an EMBL/GenBank/DDBJ whole genome shotgun (WGS) entry which is preliminary data.</text>
</comment>
<sequence length="139" mass="15309">WWVIKDMRPFPMGGGGAPWCATFVSTIGRLALGVSWPIPMTSDVTKLARWAQDRGLFRQRPATAHVQAGDIFLVPNSANTDWTHTGFITSVNQINATVSTIEGNTDGSGSREGNGVYERTRIISNLDTINWINTLEFEV</sequence>
<dbReference type="Pfam" id="PF05257">
    <property type="entry name" value="CHAP"/>
    <property type="match status" value="1"/>
</dbReference>
<evidence type="ECO:0000313" key="2">
    <source>
        <dbReference type="EMBL" id="KKL57923.1"/>
    </source>
</evidence>
<name>A0A0F9D890_9ZZZZ</name>
<protein>
    <recommendedName>
        <fullName evidence="1">Peptidase C51 domain-containing protein</fullName>
    </recommendedName>
</protein>
<dbReference type="EMBL" id="LAZR01029995">
    <property type="protein sequence ID" value="KKL57923.1"/>
    <property type="molecule type" value="Genomic_DNA"/>
</dbReference>
<gene>
    <name evidence="2" type="ORF">LCGC14_2230590</name>
</gene>
<accession>A0A0F9D890</accession>
<evidence type="ECO:0000259" key="1">
    <source>
        <dbReference type="Pfam" id="PF05257"/>
    </source>
</evidence>
<reference evidence="2" key="1">
    <citation type="journal article" date="2015" name="Nature">
        <title>Complex archaea that bridge the gap between prokaryotes and eukaryotes.</title>
        <authorList>
            <person name="Spang A."/>
            <person name="Saw J.H."/>
            <person name="Jorgensen S.L."/>
            <person name="Zaremba-Niedzwiedzka K."/>
            <person name="Martijn J."/>
            <person name="Lind A.E."/>
            <person name="van Eijk R."/>
            <person name="Schleper C."/>
            <person name="Guy L."/>
            <person name="Ettema T.J."/>
        </authorList>
    </citation>
    <scope>NUCLEOTIDE SEQUENCE</scope>
</reference>
<dbReference type="AlphaFoldDB" id="A0A0F9D890"/>
<feature type="domain" description="Peptidase C51" evidence="1">
    <location>
        <begin position="14"/>
        <end position="104"/>
    </location>
</feature>
<proteinExistence type="predicted"/>